<dbReference type="InterPro" id="IPR029055">
    <property type="entry name" value="Ntn_hydrolases_N"/>
</dbReference>
<dbReference type="Pfam" id="PF01019">
    <property type="entry name" value="G_glu_transpept"/>
    <property type="match status" value="1"/>
</dbReference>
<evidence type="ECO:0000313" key="2">
    <source>
        <dbReference type="Proteomes" id="UP000676428"/>
    </source>
</evidence>
<keyword evidence="1" id="KW-0012">Acyltransferase</keyword>
<protein>
    <submittedName>
        <fullName evidence="1">Gamma-glutamyltransferase</fullName>
        <ecNumber evidence="1">2.3.2.2</ecNumber>
    </submittedName>
</protein>
<evidence type="ECO:0000313" key="1">
    <source>
        <dbReference type="EMBL" id="QVK24855.1"/>
    </source>
</evidence>
<dbReference type="SUPFAM" id="SSF56235">
    <property type="entry name" value="N-terminal nucleophile aminohydrolases (Ntn hydrolases)"/>
    <property type="match status" value="1"/>
</dbReference>
<dbReference type="EMBL" id="CP074572">
    <property type="protein sequence ID" value="QVK24855.1"/>
    <property type="molecule type" value="Genomic_DNA"/>
</dbReference>
<proteinExistence type="predicted"/>
<reference evidence="1 2" key="1">
    <citation type="journal article" date="2012" name="Int. J. Syst. Evol. Microbiol.">
        <title>Shewanella dokdonensis sp. nov., isolated from seawater.</title>
        <authorList>
            <person name="Sung H.R."/>
            <person name="Yoon J.H."/>
            <person name="Ghim S.Y."/>
        </authorList>
    </citation>
    <scope>NUCLEOTIDE SEQUENCE [LARGE SCALE GENOMIC DNA]</scope>
    <source>
        <strain evidence="1 2">DSM 23626</strain>
    </source>
</reference>
<dbReference type="PANTHER" id="PTHR43881:SF5">
    <property type="entry name" value="GAMMA-GLUTAMYLTRANSPEPTIDASE"/>
    <property type="match status" value="1"/>
</dbReference>
<dbReference type="PANTHER" id="PTHR43881">
    <property type="entry name" value="GAMMA-GLUTAMYLTRANSPEPTIDASE (AFU_ORTHOLOGUE AFUA_4G13580)"/>
    <property type="match status" value="1"/>
</dbReference>
<organism evidence="1 2">
    <name type="scientific">Shewanella dokdonensis</name>
    <dbReference type="NCBI Taxonomy" id="712036"/>
    <lineage>
        <taxon>Bacteria</taxon>
        <taxon>Pseudomonadati</taxon>
        <taxon>Pseudomonadota</taxon>
        <taxon>Gammaproteobacteria</taxon>
        <taxon>Alteromonadales</taxon>
        <taxon>Shewanellaceae</taxon>
        <taxon>Shewanella</taxon>
    </lineage>
</organism>
<gene>
    <name evidence="1" type="ORF">KHX94_12900</name>
</gene>
<name>A0ABX8DJI2_9GAMM</name>
<dbReference type="InterPro" id="IPR043138">
    <property type="entry name" value="GGT_lsub"/>
</dbReference>
<sequence>MTVEVSVQSKVLTIPNYGAAVAPHQDAAASALRVLQDGGNAVEAMVAAAATIAVVYPHMNSIGGDGFWLIAAPGQAPVAIEACGVAAALADIQFYQQQGLKQVPVRGPLAANTVAGTVSGWQLALDYSQQSLSGHGNLSLARLLDDAIRFAQQGSTVTTGLARCLLAKQQELGQFSAFSQLYMPQQQPLPSGALFQQPALARSLTLLAQNGLDDFYRGELAALIATELAQAGSPLRLADLQQFHARQVVPLALELPSGTVYNLPPPSQGLVSLLILGLLSQPHLSGCRDDETAFIHQVVEATKQAFDVRDRCITDPDYMSVAPQSLLSHSALAELASRISMTSARPWNKGKGPADTIWMGVVDRHGVAVSFIQSIYHEFGSGLILPQSGITWQNRGSSFSLDPAALNPLMPGRRPFHTLNPALARLNDGSVMPYGSMGGDGQPQTQAIVFERIINRGMSPQDAIAAPRWLLGRTWGQTSDTLKLENRVAASTLEHLRALGHDLEIYPPYDDMMGHAGAIRRFSSGAVEAGYDPRSDGGVALA</sequence>
<keyword evidence="1" id="KW-0808">Transferase</keyword>
<dbReference type="EC" id="2.3.2.2" evidence="1"/>
<dbReference type="GO" id="GO:0103068">
    <property type="term" value="F:leukotriene C4 gamma-glutamyl transferase activity"/>
    <property type="evidence" value="ECO:0007669"/>
    <property type="project" value="UniProtKB-EC"/>
</dbReference>
<dbReference type="Proteomes" id="UP000676428">
    <property type="component" value="Chromosome"/>
</dbReference>
<dbReference type="InterPro" id="IPR043137">
    <property type="entry name" value="GGT_ssub_C"/>
</dbReference>
<dbReference type="Gene3D" id="1.10.246.130">
    <property type="match status" value="1"/>
</dbReference>
<accession>A0ABX8DJI2</accession>
<dbReference type="PRINTS" id="PR01210">
    <property type="entry name" value="GGTRANSPTASE"/>
</dbReference>
<dbReference type="Gene3D" id="3.60.20.40">
    <property type="match status" value="1"/>
</dbReference>
<dbReference type="InterPro" id="IPR052896">
    <property type="entry name" value="GGT-like_enzyme"/>
</dbReference>
<keyword evidence="2" id="KW-1185">Reference proteome</keyword>